<protein>
    <submittedName>
        <fullName evidence="2">Uncharacterized protein</fullName>
    </submittedName>
</protein>
<dbReference type="Proteomes" id="UP001279734">
    <property type="component" value="Unassembled WGS sequence"/>
</dbReference>
<comment type="caution">
    <text evidence="2">The sequence shown here is derived from an EMBL/GenBank/DDBJ whole genome shotgun (WGS) entry which is preliminary data.</text>
</comment>
<sequence>MRSKDYAYNCVDMLEIFSGASVEVVTSEVTTIALSGVCAIAMEDVMSEVIVVALFGVYVILGCAALPM</sequence>
<organism evidence="2 3">
    <name type="scientific">Nepenthes gracilis</name>
    <name type="common">Slender pitcher plant</name>
    <dbReference type="NCBI Taxonomy" id="150966"/>
    <lineage>
        <taxon>Eukaryota</taxon>
        <taxon>Viridiplantae</taxon>
        <taxon>Streptophyta</taxon>
        <taxon>Embryophyta</taxon>
        <taxon>Tracheophyta</taxon>
        <taxon>Spermatophyta</taxon>
        <taxon>Magnoliopsida</taxon>
        <taxon>eudicotyledons</taxon>
        <taxon>Gunneridae</taxon>
        <taxon>Pentapetalae</taxon>
        <taxon>Caryophyllales</taxon>
        <taxon>Nepenthaceae</taxon>
        <taxon>Nepenthes</taxon>
    </lineage>
</organism>
<gene>
    <name evidence="2" type="ORF">Nepgr_025215</name>
</gene>
<reference evidence="2" key="1">
    <citation type="submission" date="2023-05" db="EMBL/GenBank/DDBJ databases">
        <title>Nepenthes gracilis genome sequencing.</title>
        <authorList>
            <person name="Fukushima K."/>
        </authorList>
    </citation>
    <scope>NUCLEOTIDE SEQUENCE</scope>
    <source>
        <strain evidence="2">SING2019-196</strain>
    </source>
</reference>
<evidence type="ECO:0000313" key="3">
    <source>
        <dbReference type="Proteomes" id="UP001279734"/>
    </source>
</evidence>
<name>A0AAD3T7C8_NEPGR</name>
<dbReference type="AlphaFoldDB" id="A0AAD3T7C8"/>
<evidence type="ECO:0000313" key="2">
    <source>
        <dbReference type="EMBL" id="GMH23372.1"/>
    </source>
</evidence>
<feature type="transmembrane region" description="Helical" evidence="1">
    <location>
        <begin position="49"/>
        <end position="67"/>
    </location>
</feature>
<keyword evidence="1" id="KW-1133">Transmembrane helix</keyword>
<evidence type="ECO:0000256" key="1">
    <source>
        <dbReference type="SAM" id="Phobius"/>
    </source>
</evidence>
<accession>A0AAD3T7C8</accession>
<dbReference type="EMBL" id="BSYO01000026">
    <property type="protein sequence ID" value="GMH23372.1"/>
    <property type="molecule type" value="Genomic_DNA"/>
</dbReference>
<proteinExistence type="predicted"/>
<keyword evidence="1" id="KW-0812">Transmembrane</keyword>
<keyword evidence="1" id="KW-0472">Membrane</keyword>
<keyword evidence="3" id="KW-1185">Reference proteome</keyword>